<evidence type="ECO:0000256" key="2">
    <source>
        <dbReference type="ARBA" id="ARBA00022840"/>
    </source>
</evidence>
<keyword evidence="5" id="KW-0804">Transcription</keyword>
<dbReference type="SUPFAM" id="SSF55785">
    <property type="entry name" value="PYP-like sensor domain (PAS domain)"/>
    <property type="match status" value="1"/>
</dbReference>
<feature type="coiled-coil region" evidence="6">
    <location>
        <begin position="114"/>
        <end position="141"/>
    </location>
</feature>
<dbReference type="PROSITE" id="PS00676">
    <property type="entry name" value="SIGMA54_INTERACT_2"/>
    <property type="match status" value="1"/>
</dbReference>
<dbReference type="NCBIfam" id="TIGR00229">
    <property type="entry name" value="sensory_box"/>
    <property type="match status" value="1"/>
</dbReference>
<dbReference type="InterPro" id="IPR002197">
    <property type="entry name" value="HTH_Fis"/>
</dbReference>
<dbReference type="PANTHER" id="PTHR32071:SF74">
    <property type="entry name" value="TRANSCRIPTIONAL ACTIVATOR ROCR"/>
    <property type="match status" value="1"/>
</dbReference>
<evidence type="ECO:0000256" key="4">
    <source>
        <dbReference type="ARBA" id="ARBA00023125"/>
    </source>
</evidence>
<dbReference type="InterPro" id="IPR025944">
    <property type="entry name" value="Sigma_54_int_dom_CS"/>
</dbReference>
<reference evidence="10" key="1">
    <citation type="submission" date="2020-10" db="EMBL/GenBank/DDBJ databases">
        <authorList>
            <person name="Kadnikov V."/>
            <person name="Beletsky A.V."/>
            <person name="Mardanov A.V."/>
            <person name="Karnachuk O.V."/>
            <person name="Ravin N.V."/>
        </authorList>
    </citation>
    <scope>NUCLEOTIDE SEQUENCE</scope>
    <source>
        <strain evidence="10">Bu02</strain>
    </source>
</reference>
<dbReference type="InterPro" id="IPR027417">
    <property type="entry name" value="P-loop_NTPase"/>
</dbReference>
<feature type="region of interest" description="Disordered" evidence="7">
    <location>
        <begin position="514"/>
        <end position="543"/>
    </location>
</feature>
<dbReference type="PROSITE" id="PS50045">
    <property type="entry name" value="SIGMA54_INTERACT_4"/>
    <property type="match status" value="1"/>
</dbReference>
<dbReference type="Pfam" id="PF02954">
    <property type="entry name" value="HTH_8"/>
    <property type="match status" value="1"/>
</dbReference>
<evidence type="ECO:0000313" key="10">
    <source>
        <dbReference type="EMBL" id="QUL97884.1"/>
    </source>
</evidence>
<accession>A0AAT9LA06</accession>
<feature type="compositionally biased region" description="Polar residues" evidence="7">
    <location>
        <begin position="447"/>
        <end position="470"/>
    </location>
</feature>
<evidence type="ECO:0000259" key="9">
    <source>
        <dbReference type="PROSITE" id="PS50112"/>
    </source>
</evidence>
<feature type="domain" description="PAS" evidence="9">
    <location>
        <begin position="3"/>
        <end position="51"/>
    </location>
</feature>
<dbReference type="InterPro" id="IPR000014">
    <property type="entry name" value="PAS"/>
</dbReference>
<dbReference type="InterPro" id="IPR025943">
    <property type="entry name" value="Sigma_54_int_dom_ATP-bd_2"/>
</dbReference>
<dbReference type="Pfam" id="PF25601">
    <property type="entry name" value="AAA_lid_14"/>
    <property type="match status" value="1"/>
</dbReference>
<gene>
    <name evidence="10" type="ORF">IMF26_07295</name>
</gene>
<dbReference type="InterPro" id="IPR025662">
    <property type="entry name" value="Sigma_54_int_dom_ATP-bd_1"/>
</dbReference>
<keyword evidence="3" id="KW-0805">Transcription regulation</keyword>
<dbReference type="Gene3D" id="1.10.10.60">
    <property type="entry name" value="Homeodomain-like"/>
    <property type="match status" value="1"/>
</dbReference>
<dbReference type="EMBL" id="CP062796">
    <property type="protein sequence ID" value="QUL97884.1"/>
    <property type="molecule type" value="Genomic_DNA"/>
</dbReference>
<name>A0AAT9LA06_9FIRM</name>
<dbReference type="KEGG" id="fcz:IMF26_07295"/>
<dbReference type="PANTHER" id="PTHR32071">
    <property type="entry name" value="TRANSCRIPTIONAL REGULATORY PROTEIN"/>
    <property type="match status" value="1"/>
</dbReference>
<evidence type="ECO:0000256" key="7">
    <source>
        <dbReference type="SAM" id="MobiDB-lite"/>
    </source>
</evidence>
<dbReference type="Gene3D" id="3.30.450.20">
    <property type="entry name" value="PAS domain"/>
    <property type="match status" value="1"/>
</dbReference>
<dbReference type="Pfam" id="PF08448">
    <property type="entry name" value="PAS_4"/>
    <property type="match status" value="1"/>
</dbReference>
<evidence type="ECO:0000256" key="1">
    <source>
        <dbReference type="ARBA" id="ARBA00022741"/>
    </source>
</evidence>
<dbReference type="SUPFAM" id="SSF46689">
    <property type="entry name" value="Homeodomain-like"/>
    <property type="match status" value="1"/>
</dbReference>
<dbReference type="CDD" id="cd00009">
    <property type="entry name" value="AAA"/>
    <property type="match status" value="1"/>
</dbReference>
<dbReference type="SMART" id="SM00382">
    <property type="entry name" value="AAA"/>
    <property type="match status" value="1"/>
</dbReference>
<evidence type="ECO:0000259" key="8">
    <source>
        <dbReference type="PROSITE" id="PS50045"/>
    </source>
</evidence>
<dbReference type="AlphaFoldDB" id="A0AAT9LA06"/>
<dbReference type="Gene3D" id="3.40.50.300">
    <property type="entry name" value="P-loop containing nucleotide triphosphate hydrolases"/>
    <property type="match status" value="1"/>
</dbReference>
<sequence>MDLLKALLAALEAASEGFHVVDENGITLVYNKAASEIDGLDRSEVVGKHLLEVFPSLDEDSSTLLRVLRTGIPELYRQQTFSNYKGKKITTINSTHPIIVDGKVVGACEISTDITRVKEMAERLLDLRKELRDMAVDAQKDRSARLRLKQKDAVLSRKLFTVDDIIGESAVMKEIKRKVLQVARGDSSIMVWGETGTGKELLVQAIHSASDRQDFPFVPQNCAALPESLLEGLVFGTARGGFTGAEDRPGLLELASGGTLYLDEVDSMPLGLQAKLLRVIQDKRVRRLGDIRERPVDVRIIASTSMPPREAVMRGLLRPDLYYRLSVVEIGLPPLRERKEDIPLLCDHFLKKHAKKDGPKTVSPQVMAAFLTYDWPGNVRELEHAIEGSLNFARGMAIEVEDLPAAVRGIIATASLFRTDGPQVLLSPEAPDHTPQAGLRHILQEAPSSGSHDLQGSENDSASQAASCPTGSLKDDLKEQEKRAIEAALRETGSISAAARSLGIPRQTLQYRMKVLGIQKPPSHRLGSRDSRHPESVGQDHLG</sequence>
<keyword evidence="2" id="KW-0067">ATP-binding</keyword>
<dbReference type="InterPro" id="IPR058031">
    <property type="entry name" value="AAA_lid_NorR"/>
</dbReference>
<feature type="region of interest" description="Disordered" evidence="7">
    <location>
        <begin position="447"/>
        <end position="478"/>
    </location>
</feature>
<dbReference type="GO" id="GO:0006355">
    <property type="term" value="P:regulation of DNA-templated transcription"/>
    <property type="evidence" value="ECO:0007669"/>
    <property type="project" value="InterPro"/>
</dbReference>
<reference evidence="10" key="2">
    <citation type="journal article" date="2023" name="Biology">
        <title>Prokaryotic Life Associated with Coal-Fire Gas Vents Revealed by Metagenomics.</title>
        <authorList>
            <person name="Kadnikov V.V."/>
            <person name="Mardanov A.V."/>
            <person name="Beletsky A.V."/>
            <person name="Karnachuk O.V."/>
            <person name="Ravin N.V."/>
        </authorList>
    </citation>
    <scope>NUCLEOTIDE SEQUENCE</scope>
    <source>
        <strain evidence="10">Bu02</strain>
    </source>
</reference>
<dbReference type="Gene3D" id="1.10.8.60">
    <property type="match status" value="1"/>
</dbReference>
<organism evidence="10">
    <name type="scientific">Candidatus Fermentithermobacillus carboniphilus</name>
    <dbReference type="NCBI Taxonomy" id="3085328"/>
    <lineage>
        <taxon>Bacteria</taxon>
        <taxon>Bacillati</taxon>
        <taxon>Bacillota</taxon>
        <taxon>Candidatus Fermentithermobacillia</taxon>
        <taxon>Candidatus Fermentithermobacillales</taxon>
        <taxon>Candidatus Fermentithermobacillaceae</taxon>
        <taxon>Candidatus Fermentithermobacillus</taxon>
    </lineage>
</organism>
<dbReference type="CDD" id="cd00130">
    <property type="entry name" value="PAS"/>
    <property type="match status" value="1"/>
</dbReference>
<keyword evidence="1" id="KW-0547">Nucleotide-binding</keyword>
<evidence type="ECO:0000256" key="5">
    <source>
        <dbReference type="ARBA" id="ARBA00023163"/>
    </source>
</evidence>
<dbReference type="Pfam" id="PF00158">
    <property type="entry name" value="Sigma54_activat"/>
    <property type="match status" value="1"/>
</dbReference>
<dbReference type="FunFam" id="3.40.50.300:FF:000006">
    <property type="entry name" value="DNA-binding transcriptional regulator NtrC"/>
    <property type="match status" value="1"/>
</dbReference>
<dbReference type="GO" id="GO:0043565">
    <property type="term" value="F:sequence-specific DNA binding"/>
    <property type="evidence" value="ECO:0007669"/>
    <property type="project" value="InterPro"/>
</dbReference>
<dbReference type="PROSITE" id="PS00688">
    <property type="entry name" value="SIGMA54_INTERACT_3"/>
    <property type="match status" value="1"/>
</dbReference>
<dbReference type="SUPFAM" id="SSF52540">
    <property type="entry name" value="P-loop containing nucleoside triphosphate hydrolases"/>
    <property type="match status" value="1"/>
</dbReference>
<evidence type="ECO:0000256" key="6">
    <source>
        <dbReference type="SAM" id="Coils"/>
    </source>
</evidence>
<dbReference type="GO" id="GO:0005524">
    <property type="term" value="F:ATP binding"/>
    <property type="evidence" value="ECO:0007669"/>
    <property type="project" value="UniProtKB-KW"/>
</dbReference>
<dbReference type="PROSITE" id="PS50112">
    <property type="entry name" value="PAS"/>
    <property type="match status" value="1"/>
</dbReference>
<dbReference type="SMART" id="SM00091">
    <property type="entry name" value="PAS"/>
    <property type="match status" value="1"/>
</dbReference>
<dbReference type="PROSITE" id="PS00675">
    <property type="entry name" value="SIGMA54_INTERACT_1"/>
    <property type="match status" value="1"/>
</dbReference>
<proteinExistence type="predicted"/>
<feature type="domain" description="Sigma-54 factor interaction" evidence="8">
    <location>
        <begin position="165"/>
        <end position="391"/>
    </location>
</feature>
<evidence type="ECO:0000256" key="3">
    <source>
        <dbReference type="ARBA" id="ARBA00023015"/>
    </source>
</evidence>
<dbReference type="InterPro" id="IPR035965">
    <property type="entry name" value="PAS-like_dom_sf"/>
</dbReference>
<dbReference type="InterPro" id="IPR003593">
    <property type="entry name" value="AAA+_ATPase"/>
</dbReference>
<keyword evidence="4" id="KW-0238">DNA-binding</keyword>
<dbReference type="InterPro" id="IPR013656">
    <property type="entry name" value="PAS_4"/>
</dbReference>
<dbReference type="InterPro" id="IPR002078">
    <property type="entry name" value="Sigma_54_int"/>
</dbReference>
<dbReference type="InterPro" id="IPR009057">
    <property type="entry name" value="Homeodomain-like_sf"/>
</dbReference>
<keyword evidence="6" id="KW-0175">Coiled coil</keyword>
<protein>
    <submittedName>
        <fullName evidence="10">Sigma 54-interacting transcriptional regulator</fullName>
    </submittedName>
</protein>